<gene>
    <name evidence="4" type="ORF">J3R73_001234</name>
</gene>
<evidence type="ECO:0000256" key="2">
    <source>
        <dbReference type="SAM" id="SignalP"/>
    </source>
</evidence>
<dbReference type="InterPro" id="IPR050546">
    <property type="entry name" value="Glycosyl_Hydrlase_16"/>
</dbReference>
<dbReference type="CDD" id="cd08023">
    <property type="entry name" value="GH16_laminarinase_like"/>
    <property type="match status" value="1"/>
</dbReference>
<evidence type="ECO:0000313" key="4">
    <source>
        <dbReference type="EMBL" id="MDQ0391442.1"/>
    </source>
</evidence>
<feature type="chain" id="PRO_5045805017" description="GH16 domain-containing protein" evidence="2">
    <location>
        <begin position="24"/>
        <end position="265"/>
    </location>
</feature>
<dbReference type="PANTHER" id="PTHR10963">
    <property type="entry name" value="GLYCOSYL HYDROLASE-RELATED"/>
    <property type="match status" value="1"/>
</dbReference>
<comment type="similarity">
    <text evidence="1">Belongs to the glycosyl hydrolase 16 family.</text>
</comment>
<dbReference type="InterPro" id="IPR000757">
    <property type="entry name" value="Beta-glucanase-like"/>
</dbReference>
<evidence type="ECO:0000259" key="3">
    <source>
        <dbReference type="PROSITE" id="PS51762"/>
    </source>
</evidence>
<evidence type="ECO:0000313" key="5">
    <source>
        <dbReference type="Proteomes" id="UP001237448"/>
    </source>
</evidence>
<dbReference type="InterPro" id="IPR013320">
    <property type="entry name" value="ConA-like_dom_sf"/>
</dbReference>
<feature type="signal peptide" evidence="2">
    <location>
        <begin position="1"/>
        <end position="23"/>
    </location>
</feature>
<dbReference type="RefSeq" id="WP_307423758.1">
    <property type="nucleotide sequence ID" value="NZ_JAUSVK010000001.1"/>
</dbReference>
<dbReference type="EMBL" id="JAUSVK010000001">
    <property type="protein sequence ID" value="MDQ0391442.1"/>
    <property type="molecule type" value="Genomic_DNA"/>
</dbReference>
<keyword evidence="5" id="KW-1185">Reference proteome</keyword>
<keyword evidence="2" id="KW-0732">Signal</keyword>
<name>A0ABU0FAT2_9HYPH</name>
<dbReference type="PROSITE" id="PS51762">
    <property type="entry name" value="GH16_2"/>
    <property type="match status" value="1"/>
</dbReference>
<sequence length="265" mass="29640">MRRLPGLIFMTGMAFILAGPVRAAEGDSLDLSQYKVTFDEPFDSLSVSPWGPGTRWIAHIPWNGAFGDAKFVDPRPGFPFAVKDGILSIEMRKGDGPKWLSGLLASVDAKGQGFSQQYGYFEMRAKLPGGPGVWPGFWLIGLDRSSHTSEIDVMEHYGSMPDKYTASVHVWDRKNPKQSVSDHQRVPVPEGSLYQDFHTYGVSVDATTIRFYFDRKQVWEKPTPPEFRQPFYILVDLSCGAGWPTAGMPDPSVMYVDYVRAYAAK</sequence>
<evidence type="ECO:0000256" key="1">
    <source>
        <dbReference type="ARBA" id="ARBA00006865"/>
    </source>
</evidence>
<accession>A0ABU0FAT2</accession>
<organism evidence="4 5">
    <name type="scientific">Labrys monachus</name>
    <dbReference type="NCBI Taxonomy" id="217067"/>
    <lineage>
        <taxon>Bacteria</taxon>
        <taxon>Pseudomonadati</taxon>
        <taxon>Pseudomonadota</taxon>
        <taxon>Alphaproteobacteria</taxon>
        <taxon>Hyphomicrobiales</taxon>
        <taxon>Xanthobacteraceae</taxon>
        <taxon>Labrys</taxon>
    </lineage>
</organism>
<proteinExistence type="inferred from homology"/>
<dbReference type="Proteomes" id="UP001237448">
    <property type="component" value="Unassembled WGS sequence"/>
</dbReference>
<feature type="domain" description="GH16" evidence="3">
    <location>
        <begin position="29"/>
        <end position="265"/>
    </location>
</feature>
<dbReference type="PANTHER" id="PTHR10963:SF55">
    <property type="entry name" value="GLYCOSIDE HYDROLASE FAMILY 16 PROTEIN"/>
    <property type="match status" value="1"/>
</dbReference>
<dbReference type="SUPFAM" id="SSF49899">
    <property type="entry name" value="Concanavalin A-like lectins/glucanases"/>
    <property type="match status" value="1"/>
</dbReference>
<reference evidence="4 5" key="1">
    <citation type="submission" date="2023-07" db="EMBL/GenBank/DDBJ databases">
        <title>Genomic Encyclopedia of Type Strains, Phase IV (KMG-IV): sequencing the most valuable type-strain genomes for metagenomic binning, comparative biology and taxonomic classification.</title>
        <authorList>
            <person name="Goeker M."/>
        </authorList>
    </citation>
    <scope>NUCLEOTIDE SEQUENCE [LARGE SCALE GENOMIC DNA]</scope>
    <source>
        <strain evidence="4 5">DSM 5896</strain>
    </source>
</reference>
<protein>
    <recommendedName>
        <fullName evidence="3">GH16 domain-containing protein</fullName>
    </recommendedName>
</protein>
<dbReference type="Gene3D" id="2.60.120.200">
    <property type="match status" value="1"/>
</dbReference>
<comment type="caution">
    <text evidence="4">The sequence shown here is derived from an EMBL/GenBank/DDBJ whole genome shotgun (WGS) entry which is preliminary data.</text>
</comment>
<dbReference type="Pfam" id="PF00722">
    <property type="entry name" value="Glyco_hydro_16"/>
    <property type="match status" value="1"/>
</dbReference>